<evidence type="ECO:0000313" key="2">
    <source>
        <dbReference type="Ensembl" id="ENSHHUP00000034575.1"/>
    </source>
</evidence>
<reference evidence="2" key="2">
    <citation type="submission" date="2025-08" db="UniProtKB">
        <authorList>
            <consortium name="Ensembl"/>
        </authorList>
    </citation>
    <scope>IDENTIFICATION</scope>
</reference>
<dbReference type="Proteomes" id="UP000314982">
    <property type="component" value="Unassembled WGS sequence"/>
</dbReference>
<reference evidence="2" key="3">
    <citation type="submission" date="2025-09" db="UniProtKB">
        <authorList>
            <consortium name="Ensembl"/>
        </authorList>
    </citation>
    <scope>IDENTIFICATION</scope>
</reference>
<protein>
    <submittedName>
        <fullName evidence="2">Uncharacterized protein</fullName>
    </submittedName>
</protein>
<keyword evidence="3" id="KW-1185">Reference proteome</keyword>
<accession>A0A4W5MB62</accession>
<evidence type="ECO:0000313" key="3">
    <source>
        <dbReference type="Proteomes" id="UP000314982"/>
    </source>
</evidence>
<dbReference type="Ensembl" id="ENSHHUT00000035958.1">
    <property type="protein sequence ID" value="ENSHHUP00000034575.1"/>
    <property type="gene ID" value="ENSHHUG00000021772.1"/>
</dbReference>
<reference evidence="3" key="1">
    <citation type="submission" date="2018-06" db="EMBL/GenBank/DDBJ databases">
        <title>Genome assembly of Danube salmon.</title>
        <authorList>
            <person name="Macqueen D.J."/>
            <person name="Gundappa M.K."/>
        </authorList>
    </citation>
    <scope>NUCLEOTIDE SEQUENCE [LARGE SCALE GENOMIC DNA]</scope>
</reference>
<feature type="region of interest" description="Disordered" evidence="1">
    <location>
        <begin position="28"/>
        <end position="95"/>
    </location>
</feature>
<proteinExistence type="predicted"/>
<name>A0A4W5MB62_9TELE</name>
<feature type="compositionally biased region" description="Low complexity" evidence="1">
    <location>
        <begin position="40"/>
        <end position="49"/>
    </location>
</feature>
<organism evidence="2 3">
    <name type="scientific">Hucho hucho</name>
    <name type="common">huchen</name>
    <dbReference type="NCBI Taxonomy" id="62062"/>
    <lineage>
        <taxon>Eukaryota</taxon>
        <taxon>Metazoa</taxon>
        <taxon>Chordata</taxon>
        <taxon>Craniata</taxon>
        <taxon>Vertebrata</taxon>
        <taxon>Euteleostomi</taxon>
        <taxon>Actinopterygii</taxon>
        <taxon>Neopterygii</taxon>
        <taxon>Teleostei</taxon>
        <taxon>Protacanthopterygii</taxon>
        <taxon>Salmoniformes</taxon>
        <taxon>Salmonidae</taxon>
        <taxon>Salmoninae</taxon>
        <taxon>Hucho</taxon>
    </lineage>
</organism>
<dbReference type="STRING" id="62062.ENSHHUP00000034575"/>
<evidence type="ECO:0000256" key="1">
    <source>
        <dbReference type="SAM" id="MobiDB-lite"/>
    </source>
</evidence>
<sequence length="142" mass="15671">GGCNPYNFTSILIYFFSPLFSSEIQRLRRTVSPSPPDQGSHLNSLSSSSTPPPPRPPLDNGQYLDIRRAEPDKPHTESNPPTQTVSSPTHTFTQPHAKLKCRGTVVFDQPNRKLSPAFQQALLSFCKMSADSRLGAEVRGHP</sequence>
<feature type="compositionally biased region" description="Basic and acidic residues" evidence="1">
    <location>
        <begin position="65"/>
        <end position="76"/>
    </location>
</feature>
<dbReference type="AlphaFoldDB" id="A0A4W5MB62"/>
<feature type="compositionally biased region" description="Polar residues" evidence="1">
    <location>
        <begin position="77"/>
        <end position="94"/>
    </location>
</feature>